<protein>
    <submittedName>
        <fullName evidence="1">Uncharacterized protein</fullName>
    </submittedName>
</protein>
<sequence>MNCNVIRTGTLATNIVSICSSIVHPSIIPYHSLFQNLQIDTRNKRSRSLRCSNNGHTA</sequence>
<reference evidence="1" key="1">
    <citation type="submission" date="2020-11" db="EMBL/GenBank/DDBJ databases">
        <authorList>
            <consortium name="DOE Joint Genome Institute"/>
            <person name="Ahrendt S."/>
            <person name="Riley R."/>
            <person name="Andreopoulos W."/>
            <person name="Labutti K."/>
            <person name="Pangilinan J."/>
            <person name="Ruiz-Duenas F.J."/>
            <person name="Barrasa J.M."/>
            <person name="Sanchez-Garcia M."/>
            <person name="Camarero S."/>
            <person name="Miyauchi S."/>
            <person name="Serrano A."/>
            <person name="Linde D."/>
            <person name="Babiker R."/>
            <person name="Drula E."/>
            <person name="Ayuso-Fernandez I."/>
            <person name="Pacheco R."/>
            <person name="Padilla G."/>
            <person name="Ferreira P."/>
            <person name="Barriuso J."/>
            <person name="Kellner H."/>
            <person name="Castanera R."/>
            <person name="Alfaro M."/>
            <person name="Ramirez L."/>
            <person name="Pisabarro A.G."/>
            <person name="Kuo A."/>
            <person name="Tritt A."/>
            <person name="Lipzen A."/>
            <person name="He G."/>
            <person name="Yan M."/>
            <person name="Ng V."/>
            <person name="Cullen D."/>
            <person name="Martin F."/>
            <person name="Rosso M.-N."/>
            <person name="Henrissat B."/>
            <person name="Hibbett D."/>
            <person name="Martinez A.T."/>
            <person name="Grigoriev I.V."/>
        </authorList>
    </citation>
    <scope>NUCLEOTIDE SEQUENCE</scope>
    <source>
        <strain evidence="1">CBS 247.69</strain>
    </source>
</reference>
<dbReference type="AlphaFoldDB" id="A0A9P5YB07"/>
<evidence type="ECO:0000313" key="2">
    <source>
        <dbReference type="Proteomes" id="UP000807353"/>
    </source>
</evidence>
<dbReference type="EMBL" id="MU150249">
    <property type="protein sequence ID" value="KAF9465086.1"/>
    <property type="molecule type" value="Genomic_DNA"/>
</dbReference>
<keyword evidence="2" id="KW-1185">Reference proteome</keyword>
<name>A0A9P5YB07_9AGAR</name>
<dbReference type="Proteomes" id="UP000807353">
    <property type="component" value="Unassembled WGS sequence"/>
</dbReference>
<comment type="caution">
    <text evidence="1">The sequence shown here is derived from an EMBL/GenBank/DDBJ whole genome shotgun (WGS) entry which is preliminary data.</text>
</comment>
<organism evidence="1 2">
    <name type="scientific">Collybia nuda</name>
    <dbReference type="NCBI Taxonomy" id="64659"/>
    <lineage>
        <taxon>Eukaryota</taxon>
        <taxon>Fungi</taxon>
        <taxon>Dikarya</taxon>
        <taxon>Basidiomycota</taxon>
        <taxon>Agaricomycotina</taxon>
        <taxon>Agaricomycetes</taxon>
        <taxon>Agaricomycetidae</taxon>
        <taxon>Agaricales</taxon>
        <taxon>Tricholomatineae</taxon>
        <taxon>Clitocybaceae</taxon>
        <taxon>Collybia</taxon>
    </lineage>
</organism>
<gene>
    <name evidence="1" type="ORF">BDZ94DRAFT_1254446</name>
</gene>
<evidence type="ECO:0000313" key="1">
    <source>
        <dbReference type="EMBL" id="KAF9465086.1"/>
    </source>
</evidence>
<proteinExistence type="predicted"/>
<accession>A0A9P5YB07</accession>